<name>A0A381QV04_9ZZZZ</name>
<dbReference type="AlphaFoldDB" id="A0A381QV04"/>
<organism evidence="1">
    <name type="scientific">marine metagenome</name>
    <dbReference type="NCBI Taxonomy" id="408172"/>
    <lineage>
        <taxon>unclassified sequences</taxon>
        <taxon>metagenomes</taxon>
        <taxon>ecological metagenomes</taxon>
    </lineage>
</organism>
<dbReference type="EMBL" id="UINC01001541">
    <property type="protein sequence ID" value="SUZ83231.1"/>
    <property type="molecule type" value="Genomic_DNA"/>
</dbReference>
<dbReference type="InterPro" id="IPR027417">
    <property type="entry name" value="P-loop_NTPase"/>
</dbReference>
<protein>
    <recommendedName>
        <fullName evidence="2">Sulfotransferase domain-containing protein</fullName>
    </recommendedName>
</protein>
<evidence type="ECO:0000313" key="1">
    <source>
        <dbReference type="EMBL" id="SUZ83231.1"/>
    </source>
</evidence>
<dbReference type="GO" id="GO:0016020">
    <property type="term" value="C:membrane"/>
    <property type="evidence" value="ECO:0007669"/>
    <property type="project" value="InterPro"/>
</dbReference>
<dbReference type="SUPFAM" id="SSF52540">
    <property type="entry name" value="P-loop containing nucleoside triphosphate hydrolases"/>
    <property type="match status" value="1"/>
</dbReference>
<dbReference type="Pfam" id="PF03567">
    <property type="entry name" value="Sulfotransfer_2"/>
    <property type="match status" value="1"/>
</dbReference>
<dbReference type="PANTHER" id="PTHR32301:SF6">
    <property type="entry name" value="GOLVESIN-RELATED"/>
    <property type="match status" value="1"/>
</dbReference>
<sequence length="275" mass="32225">MNIRKDLFIHLHIPKTGGTTLRDIIQRQYRAEKILMIPKLKESENIIKEISASNINQLKLIQGHLKYGIHNHFHRSAKYFALIRDPINRVLSTYYYVLSQKNNPQNLSTSNNQMTIYDFVQSGVNPFLINGQTQLISGKTGDIDNPIIESEELFSLAKENIENDFLFLGITEMFDETILILKNMLGWHMPYYSIANRTKKKPNYDAVNPTIISFIKEHNQLDIKLYNITKTSLLNRIAEENDLFQDRINKFKKINKLLNPLFSYSRAIRLIRKYF</sequence>
<gene>
    <name evidence="1" type="ORF">METZ01_LOCUS36085</name>
</gene>
<dbReference type="PANTHER" id="PTHR32301">
    <property type="entry name" value="COUNTIN RECEPTOR CNR3-RELATED"/>
    <property type="match status" value="1"/>
</dbReference>
<dbReference type="Gene3D" id="3.40.50.300">
    <property type="entry name" value="P-loop containing nucleotide triphosphate hydrolases"/>
    <property type="match status" value="1"/>
</dbReference>
<evidence type="ECO:0008006" key="2">
    <source>
        <dbReference type="Google" id="ProtNLM"/>
    </source>
</evidence>
<proteinExistence type="predicted"/>
<dbReference type="GO" id="GO:0008146">
    <property type="term" value="F:sulfotransferase activity"/>
    <property type="evidence" value="ECO:0007669"/>
    <property type="project" value="InterPro"/>
</dbReference>
<reference evidence="1" key="1">
    <citation type="submission" date="2018-05" db="EMBL/GenBank/DDBJ databases">
        <authorList>
            <person name="Lanie J.A."/>
            <person name="Ng W.-L."/>
            <person name="Kazmierczak K.M."/>
            <person name="Andrzejewski T.M."/>
            <person name="Davidsen T.M."/>
            <person name="Wayne K.J."/>
            <person name="Tettelin H."/>
            <person name="Glass J.I."/>
            <person name="Rusch D."/>
            <person name="Podicherti R."/>
            <person name="Tsui H.-C.T."/>
            <person name="Winkler M.E."/>
        </authorList>
    </citation>
    <scope>NUCLEOTIDE SEQUENCE</scope>
</reference>
<dbReference type="InterPro" id="IPR053259">
    <property type="entry name" value="Golvesin-related_Golgi"/>
</dbReference>
<accession>A0A381QV04</accession>
<dbReference type="InterPro" id="IPR005331">
    <property type="entry name" value="Sulfotransferase"/>
</dbReference>